<dbReference type="OrthoDB" id="9793115at2"/>
<organism evidence="1 2">
    <name type="scientific">Mycobacterium scrofulaceum</name>
    <dbReference type="NCBI Taxonomy" id="1783"/>
    <lineage>
        <taxon>Bacteria</taxon>
        <taxon>Bacillati</taxon>
        <taxon>Actinomycetota</taxon>
        <taxon>Actinomycetes</taxon>
        <taxon>Mycobacteriales</taxon>
        <taxon>Mycobacteriaceae</taxon>
        <taxon>Mycobacterium</taxon>
    </lineage>
</organism>
<evidence type="ECO:0000313" key="2">
    <source>
        <dbReference type="Proteomes" id="UP000092207"/>
    </source>
</evidence>
<comment type="caution">
    <text evidence="1">The sequence shown here is derived from an EMBL/GenBank/DDBJ whole genome shotgun (WGS) entry which is preliminary data.</text>
</comment>
<sequence length="228" mass="24516">MSGRLVLLRHGQSYSNVERRLDTRPPGAELTPLGRDQARAFARGAERPALLAHSVATRASQTAGVIGGELEMAPIEVPGVHEVQVGGLENRSDDDAVAEFNAIYERWHHGDLDIPLPGGETGNDVLDRYVPVLTELRLRYLDDHDWTGDIVLVSHGAAIRLAAAVLAGVDAGFALDHHLDNAESVVLAPITDGRWSCLRWGTLTPPFYPEADATPVADAVHSSTDPMG</sequence>
<dbReference type="PANTHER" id="PTHR48100">
    <property type="entry name" value="BROAD-SPECIFICITY PHOSPHATASE YOR283W-RELATED"/>
    <property type="match status" value="1"/>
</dbReference>
<dbReference type="Pfam" id="PF00300">
    <property type="entry name" value="His_Phos_1"/>
    <property type="match status" value="1"/>
</dbReference>
<accession>A0A1A2TG03</accession>
<dbReference type="InterPro" id="IPR029033">
    <property type="entry name" value="His_PPase_superfam"/>
</dbReference>
<dbReference type="AlphaFoldDB" id="A0A1A2TG03"/>
<dbReference type="GO" id="GO:0016791">
    <property type="term" value="F:phosphatase activity"/>
    <property type="evidence" value="ECO:0007669"/>
    <property type="project" value="TreeGrafter"/>
</dbReference>
<dbReference type="GO" id="GO:0005737">
    <property type="term" value="C:cytoplasm"/>
    <property type="evidence" value="ECO:0007669"/>
    <property type="project" value="TreeGrafter"/>
</dbReference>
<dbReference type="Gene3D" id="3.40.50.1240">
    <property type="entry name" value="Phosphoglycerate mutase-like"/>
    <property type="match status" value="1"/>
</dbReference>
<reference evidence="1 2" key="1">
    <citation type="submission" date="2016-06" db="EMBL/GenBank/DDBJ databases">
        <authorList>
            <person name="Kjaerup R.B."/>
            <person name="Dalgaard T.S."/>
            <person name="Juul-Madsen H.R."/>
        </authorList>
    </citation>
    <scope>NUCLEOTIDE SEQUENCE [LARGE SCALE GENOMIC DNA]</scope>
    <source>
        <strain evidence="1 2">E2838</strain>
    </source>
</reference>
<dbReference type="Proteomes" id="UP000092207">
    <property type="component" value="Unassembled WGS sequence"/>
</dbReference>
<dbReference type="SMART" id="SM00855">
    <property type="entry name" value="PGAM"/>
    <property type="match status" value="1"/>
</dbReference>
<dbReference type="EMBL" id="LZJY01000004">
    <property type="protein sequence ID" value="OBI10749.1"/>
    <property type="molecule type" value="Genomic_DNA"/>
</dbReference>
<gene>
    <name evidence="1" type="ORF">A5679_06200</name>
</gene>
<name>A0A1A2TG03_MYCSC</name>
<dbReference type="RefSeq" id="WP_067281974.1">
    <property type="nucleotide sequence ID" value="NZ_LZJW01000175.1"/>
</dbReference>
<proteinExistence type="predicted"/>
<dbReference type="InterPro" id="IPR050275">
    <property type="entry name" value="PGM_Phosphatase"/>
</dbReference>
<dbReference type="CDD" id="cd07067">
    <property type="entry name" value="HP_PGM_like"/>
    <property type="match status" value="1"/>
</dbReference>
<dbReference type="InterPro" id="IPR013078">
    <property type="entry name" value="His_Pase_superF_clade-1"/>
</dbReference>
<protein>
    <submittedName>
        <fullName evidence="1">Phosphoglycerate mutase</fullName>
    </submittedName>
</protein>
<evidence type="ECO:0000313" key="1">
    <source>
        <dbReference type="EMBL" id="OBI10749.1"/>
    </source>
</evidence>
<dbReference type="SUPFAM" id="SSF53254">
    <property type="entry name" value="Phosphoglycerate mutase-like"/>
    <property type="match status" value="1"/>
</dbReference>
<dbReference type="PANTHER" id="PTHR48100:SF1">
    <property type="entry name" value="HISTIDINE PHOSPHATASE FAMILY PROTEIN-RELATED"/>
    <property type="match status" value="1"/>
</dbReference>